<name>X6M2J2_RETFI</name>
<evidence type="ECO:0000256" key="1">
    <source>
        <dbReference type="SAM" id="Coils"/>
    </source>
</evidence>
<dbReference type="Gene3D" id="1.10.150.50">
    <property type="entry name" value="Transcription Factor, Ets-1"/>
    <property type="match status" value="1"/>
</dbReference>
<evidence type="ECO:0000256" key="2">
    <source>
        <dbReference type="SAM" id="MobiDB-lite"/>
    </source>
</evidence>
<protein>
    <recommendedName>
        <fullName evidence="5">SAM domain-containing protein</fullName>
    </recommendedName>
</protein>
<dbReference type="Proteomes" id="UP000023152">
    <property type="component" value="Unassembled WGS sequence"/>
</dbReference>
<organism evidence="3 4">
    <name type="scientific">Reticulomyxa filosa</name>
    <dbReference type="NCBI Taxonomy" id="46433"/>
    <lineage>
        <taxon>Eukaryota</taxon>
        <taxon>Sar</taxon>
        <taxon>Rhizaria</taxon>
        <taxon>Retaria</taxon>
        <taxon>Foraminifera</taxon>
        <taxon>Monothalamids</taxon>
        <taxon>Reticulomyxidae</taxon>
        <taxon>Reticulomyxa</taxon>
    </lineage>
</organism>
<dbReference type="EMBL" id="ASPP01025108">
    <property type="protein sequence ID" value="ETO08363.1"/>
    <property type="molecule type" value="Genomic_DNA"/>
</dbReference>
<evidence type="ECO:0000313" key="3">
    <source>
        <dbReference type="EMBL" id="ETO08363.1"/>
    </source>
</evidence>
<keyword evidence="4" id="KW-1185">Reference proteome</keyword>
<gene>
    <name evidence="3" type="ORF">RFI_29026</name>
</gene>
<evidence type="ECO:0008006" key="5">
    <source>
        <dbReference type="Google" id="ProtNLM"/>
    </source>
</evidence>
<feature type="region of interest" description="Disordered" evidence="2">
    <location>
        <begin position="69"/>
        <end position="100"/>
    </location>
</feature>
<reference evidence="3 4" key="1">
    <citation type="journal article" date="2013" name="Curr. Biol.">
        <title>The Genome of the Foraminiferan Reticulomyxa filosa.</title>
        <authorList>
            <person name="Glockner G."/>
            <person name="Hulsmann N."/>
            <person name="Schleicher M."/>
            <person name="Noegel A.A."/>
            <person name="Eichinger L."/>
            <person name="Gallinger C."/>
            <person name="Pawlowski J."/>
            <person name="Sierra R."/>
            <person name="Euteneuer U."/>
            <person name="Pillet L."/>
            <person name="Moustafa A."/>
            <person name="Platzer M."/>
            <person name="Groth M."/>
            <person name="Szafranski K."/>
            <person name="Schliwa M."/>
        </authorList>
    </citation>
    <scope>NUCLEOTIDE SEQUENCE [LARGE SCALE GENOMIC DNA]</scope>
</reference>
<proteinExistence type="predicted"/>
<evidence type="ECO:0000313" key="4">
    <source>
        <dbReference type="Proteomes" id="UP000023152"/>
    </source>
</evidence>
<feature type="compositionally biased region" description="Polar residues" evidence="2">
    <location>
        <begin position="69"/>
        <end position="85"/>
    </location>
</feature>
<dbReference type="InterPro" id="IPR013761">
    <property type="entry name" value="SAM/pointed_sf"/>
</dbReference>
<keyword evidence="1" id="KW-0175">Coiled coil</keyword>
<sequence>MAQTQALKEWLESNKFGQFYEKMCESGVETLDDLRVLQTENEIMELAGPSGINMGVVFRRKFMRAVLNLSQPNSDSTQPSTEETVNSNSNNSKPVISTKSTKNVSTDAIDITGIDISVEADMNGILSQQERQTFLNKKKNFKRGFFFFPPPLPFPRLKELTKQEQQALNDLVSTIKEHTQQLRVSRDDLVNVKKQAEDIRQKLEELFNKAMTALITRRKQLENALYLAETETTERLKKRVADLKNSGRELLKCKETIEEQFKNSPSGSERQQFVISSVENSLKGCPPKERGRVTVIFDKGDTPLLEVILFFILSFLVDSKQKLRDFWVIIAFSLPSSFFVARKYSKKNLRQSPFKL</sequence>
<accession>X6M2J2</accession>
<feature type="coiled-coil region" evidence="1">
    <location>
        <begin position="157"/>
        <end position="213"/>
    </location>
</feature>
<comment type="caution">
    <text evidence="3">The sequence shown here is derived from an EMBL/GenBank/DDBJ whole genome shotgun (WGS) entry which is preliminary data.</text>
</comment>
<dbReference type="AlphaFoldDB" id="X6M2J2"/>